<accession>A0A0B7MRF1</accession>
<dbReference type="KEGG" id="vg:23301058"/>
<sequence>MKPFKNEETQKFCEKIAEIYLTGDKEKANIMFKESVSMMKVARWELIAMQDQIRYLVTKENQNA</sequence>
<name>A0A0B7MRF1_9CAUD</name>
<keyword evidence="2" id="KW-1185">Reference proteome</keyword>
<evidence type="ECO:0000313" key="1">
    <source>
        <dbReference type="EMBL" id="CEO90606.1"/>
    </source>
</evidence>
<proteinExistence type="predicted"/>
<evidence type="ECO:0000313" key="2">
    <source>
        <dbReference type="Proteomes" id="UP000203896"/>
    </source>
</evidence>
<dbReference type="Proteomes" id="UP000203896">
    <property type="component" value="Segment"/>
</dbReference>
<reference evidence="1 2" key="1">
    <citation type="submission" date="2012-08" db="EMBL/GenBank/DDBJ databases">
        <title>Selection and characterization of a candidate therapeutic bacteriophage that lyses the German Escherichia coli O104:H4 outbreak strain.</title>
        <authorList>
            <person name="Merabishvilli M."/>
            <person name="De Vos D."/>
            <person name="Verbeken G."/>
            <person name="Kropinski A."/>
            <person name="Vandenheuvel D."/>
            <person name="Lavigne R."/>
            <person name="Wattiau P."/>
            <person name="Mast J."/>
            <person name="Ragimbeau C."/>
            <person name="Mossong J."/>
            <person name="Scheres J."/>
            <person name="Chanishvili N."/>
            <person name="Vaneechoutte M."/>
            <person name="Pirnay J.P."/>
        </authorList>
    </citation>
    <scope>NUCLEOTIDE SEQUENCE [LARGE SCALE GENOMIC DNA]</scope>
</reference>
<protein>
    <submittedName>
        <fullName evidence="1">Uncharacterized protein</fullName>
    </submittedName>
</protein>
<dbReference type="RefSeq" id="YP_009118686.1">
    <property type="nucleotide sequence ID" value="NC_025425.1"/>
</dbReference>
<dbReference type="GeneID" id="23301058"/>
<dbReference type="OrthoDB" id="29274at10239"/>
<gene>
    <name evidence="1" type="ORF">BN201_0004</name>
</gene>
<dbReference type="EMBL" id="HE978309">
    <property type="protein sequence ID" value="CEO90606.1"/>
    <property type="molecule type" value="Genomic_DNA"/>
</dbReference>
<organism evidence="1 2">
    <name type="scientific">Enterobacteria phage GEC-3S</name>
    <dbReference type="NCBI Taxonomy" id="1222338"/>
    <lineage>
        <taxon>Viruses</taxon>
        <taxon>Duplodnaviria</taxon>
        <taxon>Heunggongvirae</taxon>
        <taxon>Uroviricota</taxon>
        <taxon>Caudoviricetes</taxon>
        <taxon>Pantevenvirales</taxon>
        <taxon>Straboviridae</taxon>
        <taxon>Krischvirus</taxon>
        <taxon>Krischvirus gec3s</taxon>
    </lineage>
</organism>